<evidence type="ECO:0000256" key="3">
    <source>
        <dbReference type="ARBA" id="ARBA00022692"/>
    </source>
</evidence>
<dbReference type="RefSeq" id="WP_122898809.1">
    <property type="nucleotide sequence ID" value="NZ_RHIB01000002.1"/>
</dbReference>
<proteinExistence type="inferred from homology"/>
<evidence type="ECO:0000256" key="2">
    <source>
        <dbReference type="ARBA" id="ARBA00009142"/>
    </source>
</evidence>
<dbReference type="AlphaFoldDB" id="A0A3M7TQI7"/>
<organism evidence="7 8">
    <name type="scientific">Alteribacter keqinensis</name>
    <dbReference type="NCBI Taxonomy" id="2483800"/>
    <lineage>
        <taxon>Bacteria</taxon>
        <taxon>Bacillati</taxon>
        <taxon>Bacillota</taxon>
        <taxon>Bacilli</taxon>
        <taxon>Bacillales</taxon>
        <taxon>Bacillaceae</taxon>
        <taxon>Alteribacter</taxon>
    </lineage>
</organism>
<accession>A0A3M7TQI7</accession>
<gene>
    <name evidence="7" type="ORF">EBO34_11870</name>
</gene>
<dbReference type="PANTHER" id="PTHR43701:SF2">
    <property type="entry name" value="MEMBRANE TRANSPORTER PROTEIN YJNA-RELATED"/>
    <property type="match status" value="1"/>
</dbReference>
<feature type="transmembrane region" description="Helical" evidence="6">
    <location>
        <begin position="157"/>
        <end position="180"/>
    </location>
</feature>
<dbReference type="InterPro" id="IPR002781">
    <property type="entry name" value="TM_pro_TauE-like"/>
</dbReference>
<keyword evidence="6" id="KW-1003">Cell membrane</keyword>
<comment type="caution">
    <text evidence="7">The sequence shown here is derived from an EMBL/GenBank/DDBJ whole genome shotgun (WGS) entry which is preliminary data.</text>
</comment>
<evidence type="ECO:0000256" key="5">
    <source>
        <dbReference type="ARBA" id="ARBA00023136"/>
    </source>
</evidence>
<feature type="transmembrane region" description="Helical" evidence="6">
    <location>
        <begin position="81"/>
        <end position="97"/>
    </location>
</feature>
<evidence type="ECO:0000256" key="6">
    <source>
        <dbReference type="RuleBase" id="RU363041"/>
    </source>
</evidence>
<keyword evidence="8" id="KW-1185">Reference proteome</keyword>
<reference evidence="7 8" key="1">
    <citation type="submission" date="2018-10" db="EMBL/GenBank/DDBJ databases">
        <title>Bacillus Keqinensis sp. nov., a moderately halophilic bacterium isolated from a saline-alkaline lake.</title>
        <authorList>
            <person name="Wang H."/>
        </authorList>
    </citation>
    <scope>NUCLEOTIDE SEQUENCE [LARGE SCALE GENOMIC DNA]</scope>
    <source>
        <strain evidence="7 8">KQ-3</strain>
    </source>
</reference>
<dbReference type="InterPro" id="IPR051598">
    <property type="entry name" value="TSUP/Inactive_protease-like"/>
</dbReference>
<name>A0A3M7TQI7_9BACI</name>
<feature type="transmembrane region" description="Helical" evidence="6">
    <location>
        <begin position="49"/>
        <end position="69"/>
    </location>
</feature>
<keyword evidence="5 6" id="KW-0472">Membrane</keyword>
<evidence type="ECO:0000256" key="4">
    <source>
        <dbReference type="ARBA" id="ARBA00022989"/>
    </source>
</evidence>
<dbReference type="PANTHER" id="PTHR43701">
    <property type="entry name" value="MEMBRANE TRANSPORTER PROTEIN MJ0441-RELATED"/>
    <property type="match status" value="1"/>
</dbReference>
<dbReference type="EMBL" id="RHIB01000002">
    <property type="protein sequence ID" value="RNA67429.1"/>
    <property type="molecule type" value="Genomic_DNA"/>
</dbReference>
<evidence type="ECO:0000313" key="7">
    <source>
        <dbReference type="EMBL" id="RNA67429.1"/>
    </source>
</evidence>
<comment type="subcellular location">
    <subcellularLocation>
        <location evidence="6">Cell membrane</location>
        <topology evidence="6">Multi-pass membrane protein</topology>
    </subcellularLocation>
    <subcellularLocation>
        <location evidence="1">Membrane</location>
        <topology evidence="1">Multi-pass membrane protein</topology>
    </subcellularLocation>
</comment>
<dbReference type="OrthoDB" id="9780109at2"/>
<feature type="transmembrane region" description="Helical" evidence="6">
    <location>
        <begin position="103"/>
        <end position="123"/>
    </location>
</feature>
<evidence type="ECO:0000313" key="8">
    <source>
        <dbReference type="Proteomes" id="UP000278746"/>
    </source>
</evidence>
<keyword evidence="4 6" id="KW-1133">Transmembrane helix</keyword>
<feature type="transmembrane region" description="Helical" evidence="6">
    <location>
        <begin position="223"/>
        <end position="243"/>
    </location>
</feature>
<evidence type="ECO:0000256" key="1">
    <source>
        <dbReference type="ARBA" id="ARBA00004141"/>
    </source>
</evidence>
<sequence>MEWILLLFLGLVAAILGSIMGLGGGIIIVPALMVLSGYTTILEGITPQVAVGTSLLVMIFTGLSSTLAYVKQKKVDIKSGLIFFIGSGPGALFGVWLNKDINVNMFLIFFGVFIILVSFILMVRKYVKPIQLAKKGGVRRTYQNDLGDTVEYGYHPALGIAIAFVVGMCSGLFGIGGGSLMVPAMILLFAFPAHMAVATSMFLVFLSAIVSSISHISLGNVDWLYAAALIPGAWAGGMIGAAINRRLASDTVVNLLRIMLVIIGIRLIYQGITGA</sequence>
<feature type="transmembrane region" description="Helical" evidence="6">
    <location>
        <begin position="255"/>
        <end position="272"/>
    </location>
</feature>
<feature type="transmembrane region" description="Helical" evidence="6">
    <location>
        <begin position="186"/>
        <end position="211"/>
    </location>
</feature>
<protein>
    <recommendedName>
        <fullName evidence="6">Probable membrane transporter protein</fullName>
    </recommendedName>
</protein>
<keyword evidence="3 6" id="KW-0812">Transmembrane</keyword>
<dbReference type="Proteomes" id="UP000278746">
    <property type="component" value="Unassembled WGS sequence"/>
</dbReference>
<dbReference type="GO" id="GO:0005886">
    <property type="term" value="C:plasma membrane"/>
    <property type="evidence" value="ECO:0007669"/>
    <property type="project" value="UniProtKB-SubCell"/>
</dbReference>
<comment type="similarity">
    <text evidence="2 6">Belongs to the 4-toluene sulfonate uptake permease (TSUP) (TC 2.A.102) family.</text>
</comment>
<dbReference type="Pfam" id="PF01925">
    <property type="entry name" value="TauE"/>
    <property type="match status" value="1"/>
</dbReference>